<dbReference type="KEGG" id="vg:80514273"/>
<name>A0A0G2Y3T9_9VIRU</name>
<evidence type="ECO:0008006" key="3">
    <source>
        <dbReference type="Google" id="ProtNLM"/>
    </source>
</evidence>
<evidence type="ECO:0000313" key="2">
    <source>
        <dbReference type="Proteomes" id="UP000240461"/>
    </source>
</evidence>
<accession>A0A0G2Y3T9</accession>
<proteinExistence type="predicted"/>
<evidence type="ECO:0000313" key="1">
    <source>
        <dbReference type="EMBL" id="AKI80475.1"/>
    </source>
</evidence>
<organism evidence="1 2">
    <name type="scientific">Acanthamoeba polyphaga mimivirus Kroon</name>
    <dbReference type="NCBI Taxonomy" id="3069720"/>
    <lineage>
        <taxon>Viruses</taxon>
        <taxon>Varidnaviria</taxon>
        <taxon>Bamfordvirae</taxon>
        <taxon>Nucleocytoviricota</taxon>
        <taxon>Megaviricetes</taxon>
        <taxon>Imitervirales</taxon>
        <taxon>Mimiviridae</taxon>
        <taxon>Megamimivirinae</taxon>
        <taxon>Mimivirus</taxon>
        <taxon>Mimivirus lagoaense</taxon>
    </lineage>
</organism>
<sequence length="440" mass="51525">MSTDNFYYQSETYYMIIHKSWLKIIDYKPESKFLVKMQFNHCIEKRGYFFTEKNHILDYIYEGDTIVSITLPQNFDELIIIRDGKGWRSNQIVIENTFKLHDINTVKSFHVVGVNDQQIANLAIKHLDTRILRYLISMDVELKSNITYIQWWNKICTDRDNPERYFVKKLLYLVPFYVVSHGSSRSFNYHSLNRGPLETQVHDAASGKDYYVQNFYFTDANNVIKIASGRSSNFIYKVKPYLNTNNLFNNIIREATPNGFWTTCVINNSIYDLTKEDSYNTLIGLGFNIEDLTLHALKKNWIKIVCFLISRHNFDTIFKTKLLFTATALGNEHMIYELTKHQPMYNLSQTIIDSKLSASFIMHHELGILKMADLPVPEKFADTFLVLAIVGGSMKIITAFYKKNTEYFNKNKQLMMLYAKHYSKPDFITLLENLPNNPVC</sequence>
<dbReference type="Proteomes" id="UP000240461">
    <property type="component" value="Segment"/>
</dbReference>
<protein>
    <recommendedName>
        <fullName evidence="3">Ankyrin repeat protein</fullName>
    </recommendedName>
</protein>
<reference evidence="1 2" key="1">
    <citation type="submission" date="2014-10" db="EMBL/GenBank/DDBJ databases">
        <title>Pan-genome analysis of Brazilian lineage A amoebal mimiviruses.</title>
        <authorList>
            <person name="Assis F.L."/>
            <person name="Abrahao J.S."/>
            <person name="Kroon E.G."/>
            <person name="Dornas F.P."/>
            <person name="Andrade K.R."/>
            <person name="Borato P.V.M."/>
            <person name="Pilotto M.R."/>
            <person name="Benamar S."/>
            <person name="LaScola B."/>
            <person name="Colson P."/>
        </authorList>
    </citation>
    <scope>NUCLEOTIDE SEQUENCE [LARGE SCALE GENOMIC DNA]</scope>
    <source>
        <strain evidence="1 2">Kroon</strain>
    </source>
</reference>
<keyword evidence="2" id="KW-1185">Reference proteome</keyword>
<dbReference type="EMBL" id="KM982402">
    <property type="protein sequence ID" value="AKI80475.1"/>
    <property type="molecule type" value="Genomic_DNA"/>
</dbReference>